<organism evidence="1">
    <name type="scientific">Anopheles atroparvus</name>
    <name type="common">European mosquito</name>
    <dbReference type="NCBI Taxonomy" id="41427"/>
    <lineage>
        <taxon>Eukaryota</taxon>
        <taxon>Metazoa</taxon>
        <taxon>Ecdysozoa</taxon>
        <taxon>Arthropoda</taxon>
        <taxon>Hexapoda</taxon>
        <taxon>Insecta</taxon>
        <taxon>Pterygota</taxon>
        <taxon>Neoptera</taxon>
        <taxon>Endopterygota</taxon>
        <taxon>Diptera</taxon>
        <taxon>Nematocera</taxon>
        <taxon>Culicoidea</taxon>
        <taxon>Culicidae</taxon>
        <taxon>Anophelinae</taxon>
        <taxon>Anopheles</taxon>
    </lineage>
</organism>
<dbReference type="EnsemblMetazoa" id="AATE016814-RA">
    <property type="protein sequence ID" value="AATE016814-PA.1"/>
    <property type="gene ID" value="AATE016814"/>
</dbReference>
<dbReference type="VEuPathDB" id="VectorBase:AATE016814"/>
<sequence>LISHRRQNGISTGSSALISSLYLKPPVSRGLPQVATSASQRASMKFLVFSAVLCVLVATGTAQTAKSPKILAMQNGLGSMLELVKDLTVATNDVISDINVQAAMKNANNIITAIKKLYPVYGTTNTSGVTTSQRKKLNTALNAFKNAITALEAGLSNFPISPANLSSQLKTLHNAFLGLGGSVVPL</sequence>
<protein>
    <submittedName>
        <fullName evidence="1">Uncharacterized protein</fullName>
    </submittedName>
</protein>
<name>A0A182JEY5_ANOAO</name>
<dbReference type="AlphaFoldDB" id="A0A182JEY5"/>
<proteinExistence type="predicted"/>
<evidence type="ECO:0000313" key="1">
    <source>
        <dbReference type="EnsemblMetazoa" id="AATE016814-PA.1"/>
    </source>
</evidence>
<reference evidence="1" key="1">
    <citation type="submission" date="2022-08" db="UniProtKB">
        <authorList>
            <consortium name="EnsemblMetazoa"/>
        </authorList>
    </citation>
    <scope>IDENTIFICATION</scope>
    <source>
        <strain evidence="1">EBRO</strain>
    </source>
</reference>
<accession>A0A182JEY5</accession>